<dbReference type="PANTHER" id="PTHR30212">
    <property type="entry name" value="PROTEIN YIIM"/>
    <property type="match status" value="1"/>
</dbReference>
<dbReference type="Gene3D" id="2.40.33.20">
    <property type="entry name" value="PK beta-barrel domain-like"/>
    <property type="match status" value="1"/>
</dbReference>
<reference evidence="2 3" key="1">
    <citation type="submission" date="2020-01" db="EMBL/GenBank/DDBJ databases">
        <title>Kibdelosporangium persica a novel Actinomycetes from a hot desert in Iran.</title>
        <authorList>
            <person name="Safaei N."/>
            <person name="Zaburannyi N."/>
            <person name="Mueller R."/>
            <person name="Wink J."/>
        </authorList>
    </citation>
    <scope>NUCLEOTIDE SEQUENCE [LARGE SCALE GENOMIC DNA]</scope>
    <source>
        <strain evidence="2 3">4NS15</strain>
    </source>
</reference>
<protein>
    <submittedName>
        <fullName evidence="2">MOSC domain-containing protein YiiM</fullName>
    </submittedName>
</protein>
<dbReference type="SUPFAM" id="SSF50800">
    <property type="entry name" value="PK beta-barrel domain-like"/>
    <property type="match status" value="1"/>
</dbReference>
<dbReference type="PROSITE" id="PS51340">
    <property type="entry name" value="MOSC"/>
    <property type="match status" value="1"/>
</dbReference>
<dbReference type="EMBL" id="JAAATY010000005">
    <property type="protein sequence ID" value="NRN65165.1"/>
    <property type="molecule type" value="Genomic_DNA"/>
</dbReference>
<evidence type="ECO:0000313" key="3">
    <source>
        <dbReference type="Proteomes" id="UP000763557"/>
    </source>
</evidence>
<proteinExistence type="predicted"/>
<dbReference type="Proteomes" id="UP000763557">
    <property type="component" value="Unassembled WGS sequence"/>
</dbReference>
<feature type="domain" description="MOSC" evidence="1">
    <location>
        <begin position="27"/>
        <end position="167"/>
    </location>
</feature>
<evidence type="ECO:0000259" key="1">
    <source>
        <dbReference type="PROSITE" id="PS51340"/>
    </source>
</evidence>
<dbReference type="RefSeq" id="WP_173128604.1">
    <property type="nucleotide sequence ID" value="NZ_CBCSGW010000013.1"/>
</dbReference>
<evidence type="ECO:0000313" key="2">
    <source>
        <dbReference type="EMBL" id="NRN65165.1"/>
    </source>
</evidence>
<sequence>MGAVLSVNVGDLRPMLAATGHSGIDKRPVTGPVAVSAPEAGASGLAGDKISDGTVHGGPDRAVYAYAREDLDDWQKDLGTTLPSGGFGENLTTIGVDVNGAEIGERWRVGHEVVLEVSAPRTPCRTFAAWLERGDWIRTFIDRGVPGAYLRVIRPGAIRAGDAVEVLTRPGHGVTVDLVFQAITRRPDLLTRLTGAEALAEDILAKVLRRTRVR</sequence>
<name>A0ABX2F2E6_9PSEU</name>
<keyword evidence="3" id="KW-1185">Reference proteome</keyword>
<dbReference type="Pfam" id="PF03473">
    <property type="entry name" value="MOSC"/>
    <property type="match status" value="1"/>
</dbReference>
<dbReference type="InterPro" id="IPR011037">
    <property type="entry name" value="Pyrv_Knase-like_insert_dom_sf"/>
</dbReference>
<accession>A0ABX2F2E6</accession>
<organism evidence="2 3">
    <name type="scientific">Kibdelosporangium persicum</name>
    <dbReference type="NCBI Taxonomy" id="2698649"/>
    <lineage>
        <taxon>Bacteria</taxon>
        <taxon>Bacillati</taxon>
        <taxon>Actinomycetota</taxon>
        <taxon>Actinomycetes</taxon>
        <taxon>Pseudonocardiales</taxon>
        <taxon>Pseudonocardiaceae</taxon>
        <taxon>Kibdelosporangium</taxon>
    </lineage>
</organism>
<comment type="caution">
    <text evidence="2">The sequence shown here is derived from an EMBL/GenBank/DDBJ whole genome shotgun (WGS) entry which is preliminary data.</text>
</comment>
<gene>
    <name evidence="2" type="ORF">GC106_23750</name>
</gene>
<dbReference type="PANTHER" id="PTHR30212:SF2">
    <property type="entry name" value="PROTEIN YIIM"/>
    <property type="match status" value="1"/>
</dbReference>
<dbReference type="InterPro" id="IPR005302">
    <property type="entry name" value="MoCF_Sase_C"/>
</dbReference>
<dbReference type="InterPro" id="IPR052353">
    <property type="entry name" value="Benzoxazolinone_Detox_Enz"/>
</dbReference>